<name>A0AAE6IVI2_TREPH</name>
<evidence type="ECO:0000313" key="2">
    <source>
        <dbReference type="EMBL" id="QEJ99103.1"/>
    </source>
</evidence>
<sequence>MKKLCILFILFFIPVTIFAGPFGLRMGMNLEELAEACTEEPEYIADDRYYIQPKKSHPLFDGYVVWVSEANGLYYIKGISREIKTTDYGTEVKQEFSKLLSPLEKKYGKFKKIDKLSGDTLWKDSGDWMRAIADGARIYEAHWESTEENVENFEGLISIAIGIKTNATYITNKAYIWIEYGFINAISGFENLDDVL</sequence>
<dbReference type="Proteomes" id="UP000323594">
    <property type="component" value="Chromosome"/>
</dbReference>
<dbReference type="AlphaFoldDB" id="A0AAE6IVI2"/>
<dbReference type="EMBL" id="CP042817">
    <property type="protein sequence ID" value="QEJ99079.1"/>
    <property type="molecule type" value="Genomic_DNA"/>
</dbReference>
<evidence type="ECO:0000313" key="1">
    <source>
        <dbReference type="EMBL" id="QEJ99079.1"/>
    </source>
</evidence>
<reference evidence="1 3" key="1">
    <citation type="submission" date="2019-08" db="EMBL/GenBank/DDBJ databases">
        <authorList>
            <person name="Kuhnert P."/>
        </authorList>
    </citation>
    <scope>NUCLEOTIDE SEQUENCE [LARGE SCALE GENOMIC DNA]</scope>
    <source>
        <strain evidence="1 3">B36.5</strain>
    </source>
</reference>
<dbReference type="EMBL" id="CP042817">
    <property type="protein sequence ID" value="QEJ99103.1"/>
    <property type="molecule type" value="Genomic_DNA"/>
</dbReference>
<proteinExistence type="predicted"/>
<dbReference type="RefSeq" id="WP_148879221.1">
    <property type="nucleotide sequence ID" value="NZ_CP042813.1"/>
</dbReference>
<gene>
    <name evidence="1" type="ORF">FUT82_14475</name>
    <name evidence="2" type="ORF">FUT82_14625</name>
</gene>
<evidence type="ECO:0000313" key="3">
    <source>
        <dbReference type="Proteomes" id="UP000323594"/>
    </source>
</evidence>
<protein>
    <submittedName>
        <fullName evidence="1">Uncharacterized protein</fullName>
    </submittedName>
</protein>
<organism evidence="1 3">
    <name type="scientific">Treponema phagedenis</name>
    <dbReference type="NCBI Taxonomy" id="162"/>
    <lineage>
        <taxon>Bacteria</taxon>
        <taxon>Pseudomonadati</taxon>
        <taxon>Spirochaetota</taxon>
        <taxon>Spirochaetia</taxon>
        <taxon>Spirochaetales</taxon>
        <taxon>Treponemataceae</taxon>
        <taxon>Treponema</taxon>
    </lineage>
</organism>
<accession>A0AAE6IVI2</accession>